<evidence type="ECO:0000256" key="1">
    <source>
        <dbReference type="ARBA" id="ARBA00006035"/>
    </source>
</evidence>
<protein>
    <recommendedName>
        <fullName evidence="6">DNA polymerase delta subunit 2</fullName>
    </recommendedName>
</protein>
<feature type="domain" description="DNA polymerase alpha/delta/epsilon subunit B" evidence="3">
    <location>
        <begin position="184"/>
        <end position="404"/>
    </location>
</feature>
<dbReference type="Pfam" id="PF04042">
    <property type="entry name" value="DNA_pol_E_B"/>
    <property type="match status" value="1"/>
</dbReference>
<feature type="domain" description="DNA polymerase delta subunit OB-fold" evidence="4">
    <location>
        <begin position="32"/>
        <end position="161"/>
    </location>
</feature>
<evidence type="ECO:0008006" key="6">
    <source>
        <dbReference type="Google" id="ProtNLM"/>
    </source>
</evidence>
<proteinExistence type="inferred from homology"/>
<comment type="similarity">
    <text evidence="1">Belongs to the DNA polymerase delta/II small subunit family.</text>
</comment>
<dbReference type="PANTHER" id="PTHR10416">
    <property type="entry name" value="DNA POLYMERASE DELTA SUBUNIT 2"/>
    <property type="match status" value="1"/>
</dbReference>
<reference evidence="5" key="1">
    <citation type="journal article" date="2014" name="Nat. Genet.">
        <title>Genome and transcriptome of the porcine whipworm Trichuris suis.</title>
        <authorList>
            <person name="Jex A.R."/>
            <person name="Nejsum P."/>
            <person name="Schwarz E.M."/>
            <person name="Hu L."/>
            <person name="Young N.D."/>
            <person name="Hall R.S."/>
            <person name="Korhonen P.K."/>
            <person name="Liao S."/>
            <person name="Thamsborg S."/>
            <person name="Xia J."/>
            <person name="Xu P."/>
            <person name="Wang S."/>
            <person name="Scheerlinck J.P."/>
            <person name="Hofmann A."/>
            <person name="Sternberg P.W."/>
            <person name="Wang J."/>
            <person name="Gasser R.B."/>
        </authorList>
    </citation>
    <scope>NUCLEOTIDE SEQUENCE [LARGE SCALE GENOMIC DNA]</scope>
    <source>
        <strain evidence="5">DCEP-RM93F</strain>
    </source>
</reference>
<dbReference type="GO" id="GO:0003677">
    <property type="term" value="F:DNA binding"/>
    <property type="evidence" value="ECO:0007669"/>
    <property type="project" value="InterPro"/>
</dbReference>
<evidence type="ECO:0000259" key="4">
    <source>
        <dbReference type="Pfam" id="PF18018"/>
    </source>
</evidence>
<feature type="non-terminal residue" evidence="5">
    <location>
        <position position="456"/>
    </location>
</feature>
<dbReference type="AlphaFoldDB" id="A0A085MT40"/>
<dbReference type="Pfam" id="PF18018">
    <property type="entry name" value="DNA_pol_D_N"/>
    <property type="match status" value="1"/>
</dbReference>
<dbReference type="EMBL" id="KL367671">
    <property type="protein sequence ID" value="KFD60386.1"/>
    <property type="molecule type" value="Genomic_DNA"/>
</dbReference>
<evidence type="ECO:0000259" key="3">
    <source>
        <dbReference type="Pfam" id="PF04042"/>
    </source>
</evidence>
<dbReference type="GO" id="GO:0006271">
    <property type="term" value="P:DNA strand elongation involved in DNA replication"/>
    <property type="evidence" value="ECO:0007669"/>
    <property type="project" value="TreeGrafter"/>
</dbReference>
<keyword evidence="2" id="KW-0235">DNA replication</keyword>
<dbReference type="InterPro" id="IPR007185">
    <property type="entry name" value="DNA_pol_a/d/e_bsu"/>
</dbReference>
<evidence type="ECO:0000313" key="5">
    <source>
        <dbReference type="EMBL" id="KFD60386.1"/>
    </source>
</evidence>
<evidence type="ECO:0000256" key="2">
    <source>
        <dbReference type="ARBA" id="ARBA00022705"/>
    </source>
</evidence>
<dbReference type="PANTHER" id="PTHR10416:SF0">
    <property type="entry name" value="DNA POLYMERASE DELTA SUBUNIT 2"/>
    <property type="match status" value="1"/>
</dbReference>
<accession>A0A085MT40</accession>
<gene>
    <name evidence="5" type="ORF">M514_07726</name>
</gene>
<dbReference type="Gene3D" id="2.40.50.430">
    <property type="match status" value="1"/>
</dbReference>
<sequence>MESCQLRRRLTSEYKFLSQPFVLPKNSDFQRQYFGIYRYRLRTGRKLLASVIRHKYGSDVKVKTLSDLVEFERCVIVGTAYKLQEMKPSVIRELRDEIRTKPQPMQSLPKYADSKDEIVLEDEELRVKLVGSIETYDLCTGVVLGVYGTLTSAGNFQVLDVMFPTVSPSSPLPVALESGEPYYVLLVCGLRFDTEEGKNAEVQILRHHLLNWLLGNYGGREEQEKVARIVRVIIAGNSVMAKKPGGRNCFSQVAKYLSKKMIHPSVEAASSLDIFLKQLANYIPVDLMPGETDPTNNLLPQQALHSCMFRKACRLPNFNRVTNPYCVSICGITFLGTSGQNIDDLSKHSVTSDRILVMLNTLKWGHLCPTMPDTLGCYPYENDDPFIIKQLPHVYFAANQPTFASSFCVVPRVTQSNTRVRLLSLPSFCESGCAALVNLRNLAVEPIIFKTLASKK</sequence>
<dbReference type="Proteomes" id="UP000030758">
    <property type="component" value="Unassembled WGS sequence"/>
</dbReference>
<dbReference type="InterPro" id="IPR024826">
    <property type="entry name" value="DNA_pol_delta/II_ssu"/>
</dbReference>
<organism evidence="5">
    <name type="scientific">Trichuris suis</name>
    <name type="common">pig whipworm</name>
    <dbReference type="NCBI Taxonomy" id="68888"/>
    <lineage>
        <taxon>Eukaryota</taxon>
        <taxon>Metazoa</taxon>
        <taxon>Ecdysozoa</taxon>
        <taxon>Nematoda</taxon>
        <taxon>Enoplea</taxon>
        <taxon>Dorylaimia</taxon>
        <taxon>Trichinellida</taxon>
        <taxon>Trichuridae</taxon>
        <taxon>Trichuris</taxon>
    </lineage>
</organism>
<dbReference type="Gene3D" id="3.60.21.50">
    <property type="match status" value="1"/>
</dbReference>
<name>A0A085MT40_9BILA</name>
<dbReference type="GO" id="GO:0043625">
    <property type="term" value="C:delta DNA polymerase complex"/>
    <property type="evidence" value="ECO:0007669"/>
    <property type="project" value="TreeGrafter"/>
</dbReference>
<dbReference type="InterPro" id="IPR040663">
    <property type="entry name" value="DNA_pol_D_N"/>
</dbReference>